<feature type="transmembrane region" description="Helical" evidence="6">
    <location>
        <begin position="37"/>
        <end position="62"/>
    </location>
</feature>
<dbReference type="GO" id="GO:0022857">
    <property type="term" value="F:transmembrane transporter activity"/>
    <property type="evidence" value="ECO:0007669"/>
    <property type="project" value="InterPro"/>
</dbReference>
<evidence type="ECO:0000256" key="6">
    <source>
        <dbReference type="SAM" id="Phobius"/>
    </source>
</evidence>
<evidence type="ECO:0000256" key="2">
    <source>
        <dbReference type="ARBA" id="ARBA00022475"/>
    </source>
</evidence>
<dbReference type="PANTHER" id="PTHR43124">
    <property type="entry name" value="PURINE EFFLUX PUMP PBUE"/>
    <property type="match status" value="1"/>
</dbReference>
<evidence type="ECO:0000313" key="9">
    <source>
        <dbReference type="Proteomes" id="UP000007954"/>
    </source>
</evidence>
<protein>
    <submittedName>
        <fullName evidence="8">Major facilitator superfamily transport protein</fullName>
    </submittedName>
</protein>
<dbReference type="PROSITE" id="PS50850">
    <property type="entry name" value="MFS"/>
    <property type="match status" value="1"/>
</dbReference>
<dbReference type="InterPro" id="IPR050189">
    <property type="entry name" value="MFS_Efflux_Transporters"/>
</dbReference>
<dbReference type="Gene3D" id="1.20.1250.20">
    <property type="entry name" value="MFS general substrate transporter like domains"/>
    <property type="match status" value="2"/>
</dbReference>
<feature type="transmembrane region" description="Helical" evidence="6">
    <location>
        <begin position="137"/>
        <end position="161"/>
    </location>
</feature>
<sequence length="396" mass="41716">MSEDAHDQYATRMLAAVSLGWAVLQFGRMLLSPLLPAIITDLGITEATAGIVLAAFQIVYAVTQYPSGEFSDQWTRATLIVPAFAVLVIGFALFDIVNGLGMFVVAAVVTGIGKGLFSIPSRALLSDLFTTNRGRALGIYAAGTDVGGIAAAGVATVTVTYASWRTPFLPVAILLGILATWYVFMNRERYALERTTLDIGGTVSGLIQHSRQRETLIAFALFYFMVGGVVNFYPTYLTQTKDFSAELASLTFALIFIVGLIIKPSAGMLGDRLSRIGIAITGLLIAAVALSVVTVISTPIYIWIITSILAIGYKTGFPLADAIILDGAPSDGMGADLGAARALFLGANAIGPAYVGIVATYANYEIAFGGLAVCLLFAAGILARQRINSTDGVRAD</sequence>
<dbReference type="GO" id="GO:0005886">
    <property type="term" value="C:plasma membrane"/>
    <property type="evidence" value="ECO:0007669"/>
    <property type="project" value="UniProtKB-SubCell"/>
</dbReference>
<dbReference type="SUPFAM" id="SSF103473">
    <property type="entry name" value="MFS general substrate transporter"/>
    <property type="match status" value="1"/>
</dbReference>
<dbReference type="AlphaFoldDB" id="G0LKD5"/>
<gene>
    <name evidence="8" type="ordered locus">Hqrw_1981</name>
</gene>
<organism evidence="8 9">
    <name type="scientific">Haloquadratum walsbyi (strain DSM 16854 / JCM 12705 / C23)</name>
    <dbReference type="NCBI Taxonomy" id="768065"/>
    <lineage>
        <taxon>Archaea</taxon>
        <taxon>Methanobacteriati</taxon>
        <taxon>Methanobacteriota</taxon>
        <taxon>Stenosarchaea group</taxon>
        <taxon>Halobacteria</taxon>
        <taxon>Halobacteriales</taxon>
        <taxon>Haloferacaceae</taxon>
        <taxon>Haloquadratum</taxon>
    </lineage>
</organism>
<feature type="transmembrane region" description="Helical" evidence="6">
    <location>
        <begin position="366"/>
        <end position="383"/>
    </location>
</feature>
<evidence type="ECO:0000256" key="1">
    <source>
        <dbReference type="ARBA" id="ARBA00004651"/>
    </source>
</evidence>
<dbReference type="InterPro" id="IPR020846">
    <property type="entry name" value="MFS_dom"/>
</dbReference>
<dbReference type="Pfam" id="PF07690">
    <property type="entry name" value="MFS_1"/>
    <property type="match status" value="1"/>
</dbReference>
<dbReference type="OrthoDB" id="29061at2157"/>
<evidence type="ECO:0000256" key="5">
    <source>
        <dbReference type="ARBA" id="ARBA00023136"/>
    </source>
</evidence>
<dbReference type="InterPro" id="IPR036259">
    <property type="entry name" value="MFS_trans_sf"/>
</dbReference>
<proteinExistence type="predicted"/>
<dbReference type="InterPro" id="IPR011701">
    <property type="entry name" value="MFS"/>
</dbReference>
<dbReference type="PANTHER" id="PTHR43124:SF3">
    <property type="entry name" value="CHLORAMPHENICOL EFFLUX PUMP RV0191"/>
    <property type="match status" value="1"/>
</dbReference>
<feature type="domain" description="Major facilitator superfamily (MFS) profile" evidence="7">
    <location>
        <begin position="13"/>
        <end position="386"/>
    </location>
</feature>
<evidence type="ECO:0000256" key="3">
    <source>
        <dbReference type="ARBA" id="ARBA00022692"/>
    </source>
</evidence>
<comment type="subcellular location">
    <subcellularLocation>
        <location evidence="1">Cell membrane</location>
        <topology evidence="1">Multi-pass membrane protein</topology>
    </subcellularLocation>
</comment>
<evidence type="ECO:0000259" key="7">
    <source>
        <dbReference type="PROSITE" id="PS50850"/>
    </source>
</evidence>
<reference evidence="8 9" key="1">
    <citation type="journal article" date="2011" name="PLoS ONE">
        <title>Haloquadratum walsbyi: limited diversity in a global pond.</title>
        <authorList>
            <person name="Dyall-Smith M."/>
            <person name="Pfeiffer F."/>
            <person name="Klee K."/>
            <person name="Palm P."/>
            <person name="Gross K."/>
            <person name="Schuster S.C."/>
            <person name="Rampp M."/>
            <person name="Oesterhelt D."/>
        </authorList>
    </citation>
    <scope>NUCLEOTIDE SEQUENCE [LARGE SCALE GENOMIC DNA]</scope>
    <source>
        <strain evidence="9">DSM 16854 / JCM 12705 / C23</strain>
    </source>
</reference>
<evidence type="ECO:0000313" key="8">
    <source>
        <dbReference type="EMBL" id="CCC39893.1"/>
    </source>
</evidence>
<dbReference type="KEGG" id="hwc:Hqrw_1981"/>
<feature type="transmembrane region" description="Helical" evidence="6">
    <location>
        <begin position="337"/>
        <end position="360"/>
    </location>
</feature>
<dbReference type="GeneID" id="12446697"/>
<keyword evidence="5 6" id="KW-0472">Membrane</keyword>
<feature type="transmembrane region" description="Helical" evidence="6">
    <location>
        <begin position="243"/>
        <end position="262"/>
    </location>
</feature>
<accession>G0LKD5</accession>
<feature type="transmembrane region" description="Helical" evidence="6">
    <location>
        <begin position="216"/>
        <end position="237"/>
    </location>
</feature>
<feature type="transmembrane region" description="Helical" evidence="6">
    <location>
        <begin position="167"/>
        <end position="184"/>
    </location>
</feature>
<feature type="transmembrane region" description="Helical" evidence="6">
    <location>
        <begin position="100"/>
        <end position="117"/>
    </location>
</feature>
<keyword evidence="4 6" id="KW-1133">Transmembrane helix</keyword>
<name>G0LKD5_HALWC</name>
<feature type="transmembrane region" description="Helical" evidence="6">
    <location>
        <begin position="274"/>
        <end position="294"/>
    </location>
</feature>
<dbReference type="Proteomes" id="UP000007954">
    <property type="component" value="Chromosome"/>
</dbReference>
<feature type="transmembrane region" description="Helical" evidence="6">
    <location>
        <begin position="74"/>
        <end position="94"/>
    </location>
</feature>
<dbReference type="HOGENOM" id="CLU_001265_5_14_2"/>
<dbReference type="EMBL" id="FR746099">
    <property type="protein sequence ID" value="CCC39893.1"/>
    <property type="molecule type" value="Genomic_DNA"/>
</dbReference>
<dbReference type="RefSeq" id="WP_014555646.1">
    <property type="nucleotide sequence ID" value="NC_017459.1"/>
</dbReference>
<keyword evidence="3 6" id="KW-0812">Transmembrane</keyword>
<feature type="transmembrane region" description="Helical" evidence="6">
    <location>
        <begin position="12"/>
        <end position="31"/>
    </location>
</feature>
<keyword evidence="2" id="KW-1003">Cell membrane</keyword>
<evidence type="ECO:0000256" key="4">
    <source>
        <dbReference type="ARBA" id="ARBA00022989"/>
    </source>
</evidence>